<dbReference type="InterPro" id="IPR000337">
    <property type="entry name" value="GPCR_3"/>
</dbReference>
<organism evidence="8 9">
    <name type="scientific">Trichonephila clavata</name>
    <name type="common">Joro spider</name>
    <name type="synonym">Nephila clavata</name>
    <dbReference type="NCBI Taxonomy" id="2740835"/>
    <lineage>
        <taxon>Eukaryota</taxon>
        <taxon>Metazoa</taxon>
        <taxon>Ecdysozoa</taxon>
        <taxon>Arthropoda</taxon>
        <taxon>Chelicerata</taxon>
        <taxon>Arachnida</taxon>
        <taxon>Araneae</taxon>
        <taxon>Araneomorphae</taxon>
        <taxon>Entelegynae</taxon>
        <taxon>Araneoidea</taxon>
        <taxon>Nephilidae</taxon>
        <taxon>Trichonephila</taxon>
    </lineage>
</organism>
<dbReference type="PRINTS" id="PR00248">
    <property type="entry name" value="GPCRMGR"/>
</dbReference>
<evidence type="ECO:0000256" key="5">
    <source>
        <dbReference type="ARBA" id="ARBA00023170"/>
    </source>
</evidence>
<name>A0A8X6JFI6_TRICU</name>
<comment type="caution">
    <text evidence="8">The sequence shown here is derived from an EMBL/GenBank/DDBJ whole genome shotgun (WGS) entry which is preliminary data.</text>
</comment>
<dbReference type="InterPro" id="IPR050726">
    <property type="entry name" value="mGluR"/>
</dbReference>
<feature type="domain" description="Receptor ligand binding region" evidence="7">
    <location>
        <begin position="1043"/>
        <end position="1430"/>
    </location>
</feature>
<accession>A0A8X6JFI6</accession>
<evidence type="ECO:0000256" key="1">
    <source>
        <dbReference type="ARBA" id="ARBA00004141"/>
    </source>
</evidence>
<feature type="domain" description="Receptor ligand binding region" evidence="7">
    <location>
        <begin position="62"/>
        <end position="418"/>
    </location>
</feature>
<dbReference type="EMBL" id="BMAO01005894">
    <property type="protein sequence ID" value="GFR04581.1"/>
    <property type="molecule type" value="Genomic_DNA"/>
</dbReference>
<reference evidence="8" key="1">
    <citation type="submission" date="2020-07" db="EMBL/GenBank/DDBJ databases">
        <title>Multicomponent nature underlies the extraordinary mechanical properties of spider dragline silk.</title>
        <authorList>
            <person name="Kono N."/>
            <person name="Nakamura H."/>
            <person name="Mori M."/>
            <person name="Yoshida Y."/>
            <person name="Ohtoshi R."/>
            <person name="Malay A.D."/>
            <person name="Moran D.A.P."/>
            <person name="Tomita M."/>
            <person name="Numata K."/>
            <person name="Arakawa K."/>
        </authorList>
    </citation>
    <scope>NUCLEOTIDE SEQUENCE</scope>
</reference>
<dbReference type="OrthoDB" id="6366218at2759"/>
<dbReference type="Proteomes" id="UP000887116">
    <property type="component" value="Unassembled WGS sequence"/>
</dbReference>
<proteinExistence type="predicted"/>
<dbReference type="GO" id="GO:0016020">
    <property type="term" value="C:membrane"/>
    <property type="evidence" value="ECO:0007669"/>
    <property type="project" value="UniProtKB-SubCell"/>
</dbReference>
<keyword evidence="5 8" id="KW-0675">Receptor</keyword>
<evidence type="ECO:0000256" key="4">
    <source>
        <dbReference type="ARBA" id="ARBA00023136"/>
    </source>
</evidence>
<sequence length="1975" mass="219174">MSVERDAEVVLGAVLPVHHPGEGVFGCGNPTHDGVQVFEAMRWAVDVLNRKSGLISDAGGGSLIPGVKMGLKVYDSCGHSALAVEHLTTLFPILRSGPGSCDYMVKNSSLTIGVVDMSESSHQPDVAESMRDYLIPSIELSLTTLIPPERMAQVLHTATKDLHWTSVTVLHEDEEYSISVTKQLTQAAAAGGATCISALHTLPKMDSSSKTNRRDLRYYRKIFRAATGGLAEGSAVIVVTKEGETAARILQVMAEFPEVTKKIQWLFSWIPPPSPMSALGREVIRGTRLYSIAPYPDRVQQFEEYWSDLVHTAAFSNEEDRWFLEYFMAEKGCKVPGVVGPRYNALPFCQDRMLDESSMDTLLRTSRAVPALTSIFTLATAFHKAWESKCDGRPGICSELRAMVRKEFVAQFLEPVEFLVGRANNEEEGINGARRSPRQVEDRKLEGSKLSLTQYLADEHGGVYFKQVIVYETLGSRIIDDEFVSVSSSCSSANCRKCVRPRQSRLDDRLQDLDSAESLALDARQADIIIPLLVPIHEAGLSPLECGPIINPEAVQSLEAALWTVDKINEDRASLGGATIGLVPIDTCSSSLLATQKLATYVTNSHLVMASGLTIVSAASAEETLAASTVLRPINISVVSSSDLTPYLGSDTKLGLEHHLFQIAAPIESRILAAMEVFDSIGWRFVTVIHEDTPASTLGLQAFLSAAKQRGVCVGHQFELQNLDSSSSQVDRMMQRVVEARSQGSSVVVLLTSEDSTKRVLTSLGKFLEASVIEPGDIVLVGLGEWGEKLDIFRGLEKETLGSIVFKQETGEVSEFSAHFQRLLPGSNPRNPWFDELWLQEADAQMDSNNRSANEPMVSYRSHQSTTNTIQAIVAVAAGIASLRSNLCQFDQGLCPAMAQHPQLQHLLSEHVASSLSPRLDHPGQSFQFKENGVGDTTIEVYNYRKVNGKSVNYLKVGSYAGQYNRLADMVTYTPTGEIPIEHVSSVCIKDCYKCQYTSTNHFTIPSSQGLYIAVALGIHEPTSNPLTCGALRPNWGFQNFESLLWAVDTINSDPAILPGVDLGLIVFDTCNSKEKTAMDVSNFLTGTFSDKDNLPSPENVAGFLVDGTKDILQPVVDLTMPLGMTTVASSVMAPEFGDTKKYSHLLRMNMPSDVIIASFVNVLRYFHWKYVSVVYTEDSESTLLGSQGFEEFKRQTDLHGIEIAVEEKVGQEENIAATMDIIVHRLKIKQNAGARAVILLLPPNYINHLLSAVKRLQHLGRSRVGDFVWLAYDTLEPFQMFPDQSYSALVLRSQAGEIPVFKDYFTRLDIKSNRRNPWFREYWEHVFDCRGSSCLNSQHQNLQQVGFIQDRSVPNTVNGIFTLALGLDTLQKQFCGEGRGLCQAAKNKMMMIREKLFEPAKKNRFTGLGGTPIMFGDQNYVSGTLDLYHFREVGDVRAFVSVGLIDESHGLSINSSLTKGFDDQGKLVSLTDVFSVCNDSETCLRKAEAASLALPYMKIPANQEFVIGVMMPVHQPGDNFFTCSRVVEESSFQNLLALSYALEKINGNDTVLPQIKLGALVFDHCGRRQKAEEQIFSFIASDGSLPYGEANLKSRAMVAALTFDPSVADDLSPLFESALIPQIATPAGLTSNLPDRPRRSSRSVDELKEKPEVKVIVDFLKRLDWKFVNLLHSGSESDRSIFWNFIESSKEQKICISKSLVIRPEMSVSDLAALFVEEFHPVQEARVIVLLLEEAALMKNVLEAAKEAAIIEDYIWIGIESDKDGRNIARSLHGFDTDFFLIRPETYDVPGFHEYYSGFNLNKHDPIPDMWFEEFWQHHFRCHLPQSIAPLKKLFPNPCRGTESFSSHPLTQDTFVYHTVSAVTAVAESLHDYLRRYCVHGDAATNLEDCGGDARQILWREMRKFMKGPPVTCVDGDCGPLKMSVGYQVFQLRKSRIHHVYQQVFRISGFKFKGQLLTEIMALRYHTPVHSLII</sequence>
<evidence type="ECO:0000313" key="9">
    <source>
        <dbReference type="Proteomes" id="UP000887116"/>
    </source>
</evidence>
<keyword evidence="4" id="KW-0472">Membrane</keyword>
<comment type="subcellular location">
    <subcellularLocation>
        <location evidence="1">Membrane</location>
        <topology evidence="1">Multi-pass membrane protein</topology>
    </subcellularLocation>
</comment>
<dbReference type="InterPro" id="IPR028082">
    <property type="entry name" value="Peripla_BP_I"/>
</dbReference>
<evidence type="ECO:0000256" key="2">
    <source>
        <dbReference type="ARBA" id="ARBA00022692"/>
    </source>
</evidence>
<keyword evidence="3" id="KW-1133">Transmembrane helix</keyword>
<evidence type="ECO:0000259" key="7">
    <source>
        <dbReference type="Pfam" id="PF01094"/>
    </source>
</evidence>
<feature type="domain" description="Receptor ligand binding region" evidence="7">
    <location>
        <begin position="558"/>
        <end position="944"/>
    </location>
</feature>
<keyword evidence="9" id="KW-1185">Reference proteome</keyword>
<dbReference type="Gene3D" id="3.40.50.2300">
    <property type="match status" value="8"/>
</dbReference>
<dbReference type="GO" id="GO:0004930">
    <property type="term" value="F:G protein-coupled receptor activity"/>
    <property type="evidence" value="ECO:0007669"/>
    <property type="project" value="InterPro"/>
</dbReference>
<gene>
    <name evidence="8" type="primary">Grm1</name>
    <name evidence="8" type="ORF">TNCT_179401</name>
</gene>
<dbReference type="PANTHER" id="PTHR24060">
    <property type="entry name" value="METABOTROPIC GLUTAMATE RECEPTOR"/>
    <property type="match status" value="1"/>
</dbReference>
<evidence type="ECO:0000256" key="3">
    <source>
        <dbReference type="ARBA" id="ARBA00022989"/>
    </source>
</evidence>
<dbReference type="InterPro" id="IPR001828">
    <property type="entry name" value="ANF_lig-bd_rcpt"/>
</dbReference>
<keyword evidence="6" id="KW-0325">Glycoprotein</keyword>
<protein>
    <submittedName>
        <fullName evidence="8">Metabotropic glutamate receptor 1</fullName>
    </submittedName>
</protein>
<evidence type="ECO:0000313" key="8">
    <source>
        <dbReference type="EMBL" id="GFR04581.1"/>
    </source>
</evidence>
<keyword evidence="2" id="KW-0812">Transmembrane</keyword>
<evidence type="ECO:0000256" key="6">
    <source>
        <dbReference type="ARBA" id="ARBA00023180"/>
    </source>
</evidence>
<dbReference type="SUPFAM" id="SSF53822">
    <property type="entry name" value="Periplasmic binding protein-like I"/>
    <property type="match status" value="4"/>
</dbReference>
<dbReference type="Pfam" id="PF01094">
    <property type="entry name" value="ANF_receptor"/>
    <property type="match status" value="4"/>
</dbReference>
<feature type="domain" description="Receptor ligand binding region" evidence="7">
    <location>
        <begin position="1536"/>
        <end position="1901"/>
    </location>
</feature>